<dbReference type="Gene3D" id="3.30.1610.10">
    <property type="entry name" value="Peptidase S59, nucleoporin"/>
    <property type="match status" value="1"/>
</dbReference>
<gene>
    <name evidence="11" type="ORF">HD556DRAFT_318380</name>
</gene>
<dbReference type="PANTHER" id="PTHR23198:SF6">
    <property type="entry name" value="NUCLEAR PORE COMPLEX PROTEIN NUP98-NUP96"/>
    <property type="match status" value="1"/>
</dbReference>
<feature type="compositionally biased region" description="Polar residues" evidence="9">
    <location>
        <begin position="314"/>
        <end position="326"/>
    </location>
</feature>
<comment type="caution">
    <text evidence="11">The sequence shown here is derived from an EMBL/GenBank/DDBJ whole genome shotgun (WGS) entry which is preliminary data.</text>
</comment>
<feature type="compositionally biased region" description="Low complexity" evidence="9">
    <location>
        <begin position="274"/>
        <end position="284"/>
    </location>
</feature>
<dbReference type="GO" id="GO:0017056">
    <property type="term" value="F:structural constituent of nuclear pore"/>
    <property type="evidence" value="ECO:0007669"/>
    <property type="project" value="InterPro"/>
</dbReference>
<dbReference type="InterPro" id="IPR036903">
    <property type="entry name" value="Nup98_auto-Pept-S59_dom_sf"/>
</dbReference>
<feature type="compositionally biased region" description="Polar residues" evidence="9">
    <location>
        <begin position="219"/>
        <end position="231"/>
    </location>
</feature>
<sequence length="984" mass="100316">MFGSNTVQSSWANPQQNQSQPQSSGFGQPSGFGPGTGFGSTGAFGQPQQPQANPMFGNLANPSTGTSAFGAFGQNPPQPAAGTSAFGAPKPATGLFGGGGTSAFGSGSNTFGSTAGTGPTVFGSNPNTGGAFGSFGQNRATTGFGVTSPTTGNDTTAPVTTGTSNPPYNSFSEKDPTSTSTLQYQTITAMPAYRGTSLEELRYQDYQQGRKTAGAFGQPSFSGTATTQPTNLFGGAPAQPATTSIFGGGAGAGTAFGSTGTTAGNPGTGFGAFAQPQPAQPATGTGTGMFGSAFGPPQQPQQQQPQQQQQQQPSTFGSFGQPQQPATTGTSIFGSGGTFGQQNKPTTGFGSGTFGSTTGGAFGSTGTFGQPASQPTAGTTGIFGQPQQQQPATGSTFGGFGSNTTAAKPSIFGPPVQSGTTSTGFNTFGNQQQQQQQQPQQQPQQPQAGSIFGNTGGGLFGQTQQQQQQPQQTGLFGSTPAQPPGGLFGGSTGGGLFGNVPQNQQQAQQPAQQGGLFGTKPATGGGLFGNTFGQTGTTGTIGSQPQTNLFGQPTGQTTNQQSAAGTNALGTSLFGPKPAAPGLGTSISTGSSLFGNGQSLSGLNSSATVPGPQGTLFASIAEPLSQNLPIFSMLPPGPRAVDLDQQPKKKPGFFVDVPTRSPVPYLQLGYTPANSKLRGFATSTSGTALGSSTSPFATSLTNGKSNALALSRLDGKGPDGLLGRSSTPSLGSGGRQSVKKLILDKKVEPADLFSQSGSRASPSRVTFSPALGQAAREKEVAREKEAAVSATPAAPQVETPTPITRKVPGRFSAQSTTNVLGSQSTSPEKEPPAPAALQHGSYWVKPDLPTLVNLGYEDLVAFKDLIVGRVGYGEIQFLEPVDLTNLPRLGALLGEIVKFDDKECSVYPDTDDADKPAPGSGLNVRARIILVRCWATDKATREPIKNEKDPGAVKHLKRLKTIKETHFEGFDIREGKWTFTVDHF</sequence>
<dbReference type="GeneID" id="64604022"/>
<feature type="compositionally biased region" description="Low complexity" evidence="9">
    <location>
        <begin position="8"/>
        <end position="27"/>
    </location>
</feature>
<feature type="region of interest" description="Disordered" evidence="9">
    <location>
        <begin position="717"/>
        <end position="736"/>
    </location>
</feature>
<feature type="region of interest" description="Disordered" evidence="9">
    <location>
        <begin position="143"/>
        <end position="180"/>
    </location>
</feature>
<dbReference type="InterPro" id="IPR025574">
    <property type="entry name" value="Nucleoporin_FG_rpt"/>
</dbReference>
<dbReference type="InterPro" id="IPR037665">
    <property type="entry name" value="Nucleoporin_S59-like"/>
</dbReference>
<evidence type="ECO:0000256" key="4">
    <source>
        <dbReference type="ARBA" id="ARBA00022816"/>
    </source>
</evidence>
<dbReference type="SUPFAM" id="SSF82215">
    <property type="entry name" value="C-terminal autoproteolytic domain of nucleoporin nup98"/>
    <property type="match status" value="1"/>
</dbReference>
<evidence type="ECO:0000256" key="7">
    <source>
        <dbReference type="ARBA" id="ARBA00023132"/>
    </source>
</evidence>
<feature type="compositionally biased region" description="Gly residues" evidence="9">
    <location>
        <begin position="486"/>
        <end position="497"/>
    </location>
</feature>
<dbReference type="InterPro" id="IPR007230">
    <property type="entry name" value="Nup98_auto-Pept-S59_dom"/>
</dbReference>
<feature type="compositionally biased region" description="Low complexity" evidence="9">
    <location>
        <begin position="300"/>
        <end position="313"/>
    </location>
</feature>
<keyword evidence="3" id="KW-0813">Transport</keyword>
<evidence type="ECO:0000313" key="11">
    <source>
        <dbReference type="EMBL" id="KAG1806517.1"/>
    </source>
</evidence>
<keyword evidence="7" id="KW-0906">Nuclear pore complex</keyword>
<keyword evidence="4" id="KW-0509">mRNA transport</keyword>
<evidence type="ECO:0000313" key="12">
    <source>
        <dbReference type="Proteomes" id="UP000719766"/>
    </source>
</evidence>
<dbReference type="Pfam" id="PF13634">
    <property type="entry name" value="Nucleoporin_FG"/>
    <property type="match status" value="4"/>
</dbReference>
<feature type="compositionally biased region" description="Low complexity" evidence="9">
    <location>
        <begin position="529"/>
        <end position="542"/>
    </location>
</feature>
<dbReference type="GO" id="GO:0003723">
    <property type="term" value="F:RNA binding"/>
    <property type="evidence" value="ECO:0007669"/>
    <property type="project" value="TreeGrafter"/>
</dbReference>
<evidence type="ECO:0000256" key="3">
    <source>
        <dbReference type="ARBA" id="ARBA00022448"/>
    </source>
</evidence>
<organism evidence="11 12">
    <name type="scientific">Suillus plorans</name>
    <dbReference type="NCBI Taxonomy" id="116603"/>
    <lineage>
        <taxon>Eukaryota</taxon>
        <taxon>Fungi</taxon>
        <taxon>Dikarya</taxon>
        <taxon>Basidiomycota</taxon>
        <taxon>Agaricomycotina</taxon>
        <taxon>Agaricomycetes</taxon>
        <taxon>Agaricomycetidae</taxon>
        <taxon>Boletales</taxon>
        <taxon>Suillineae</taxon>
        <taxon>Suillaceae</taxon>
        <taxon>Suillus</taxon>
    </lineage>
</organism>
<comment type="subcellular location">
    <subcellularLocation>
        <location evidence="1">Nucleus</location>
        <location evidence="1">Nuclear pore complex</location>
    </subcellularLocation>
</comment>
<feature type="region of interest" description="Disordered" evidence="9">
    <location>
        <begin position="257"/>
        <end position="570"/>
    </location>
</feature>
<dbReference type="EMBL" id="JABBWE010000002">
    <property type="protein sequence ID" value="KAG1806517.1"/>
    <property type="molecule type" value="Genomic_DNA"/>
</dbReference>
<evidence type="ECO:0000256" key="8">
    <source>
        <dbReference type="ARBA" id="ARBA00023242"/>
    </source>
</evidence>
<feature type="compositionally biased region" description="Gly residues" evidence="9">
    <location>
        <begin position="28"/>
        <end position="42"/>
    </location>
</feature>
<dbReference type="GO" id="GO:0044614">
    <property type="term" value="C:nuclear pore cytoplasmic filaments"/>
    <property type="evidence" value="ECO:0007669"/>
    <property type="project" value="TreeGrafter"/>
</dbReference>
<dbReference type="GO" id="GO:0051028">
    <property type="term" value="P:mRNA transport"/>
    <property type="evidence" value="ECO:0007669"/>
    <property type="project" value="UniProtKB-KW"/>
</dbReference>
<keyword evidence="6" id="KW-0811">Translocation</keyword>
<feature type="region of interest" description="Disordered" evidence="9">
    <location>
        <begin position="786"/>
        <end position="835"/>
    </location>
</feature>
<dbReference type="RefSeq" id="XP_041166988.1">
    <property type="nucleotide sequence ID" value="XM_041310258.1"/>
</dbReference>
<dbReference type="GO" id="GO:0006405">
    <property type="term" value="P:RNA export from nucleus"/>
    <property type="evidence" value="ECO:0007669"/>
    <property type="project" value="TreeGrafter"/>
</dbReference>
<dbReference type="Proteomes" id="UP000719766">
    <property type="component" value="Unassembled WGS sequence"/>
</dbReference>
<feature type="compositionally biased region" description="Low complexity" evidence="9">
    <location>
        <begin position="417"/>
        <end position="447"/>
    </location>
</feature>
<feature type="compositionally biased region" description="Polar residues" evidence="9">
    <location>
        <begin position="370"/>
        <end position="379"/>
    </location>
</feature>
<feature type="region of interest" description="Disordered" evidence="9">
    <location>
        <begin position="212"/>
        <end position="239"/>
    </location>
</feature>
<feature type="compositionally biased region" description="Low complexity" evidence="9">
    <location>
        <begin position="461"/>
        <end position="477"/>
    </location>
</feature>
<dbReference type="PROSITE" id="PS51434">
    <property type="entry name" value="NUP_C"/>
    <property type="match status" value="1"/>
</dbReference>
<feature type="compositionally biased region" description="Low complexity" evidence="9">
    <location>
        <begin position="501"/>
        <end position="513"/>
    </location>
</feature>
<reference evidence="11" key="1">
    <citation type="journal article" date="2020" name="New Phytol.">
        <title>Comparative genomics reveals dynamic genome evolution in host specialist ectomycorrhizal fungi.</title>
        <authorList>
            <person name="Lofgren L.A."/>
            <person name="Nguyen N.H."/>
            <person name="Vilgalys R."/>
            <person name="Ruytinx J."/>
            <person name="Liao H.L."/>
            <person name="Branco S."/>
            <person name="Kuo A."/>
            <person name="LaButti K."/>
            <person name="Lipzen A."/>
            <person name="Andreopoulos W."/>
            <person name="Pangilinan J."/>
            <person name="Riley R."/>
            <person name="Hundley H."/>
            <person name="Na H."/>
            <person name="Barry K."/>
            <person name="Grigoriev I.V."/>
            <person name="Stajich J.E."/>
            <person name="Kennedy P.G."/>
        </authorList>
    </citation>
    <scope>NUCLEOTIDE SEQUENCE</scope>
    <source>
        <strain evidence="11">S12</strain>
    </source>
</reference>
<evidence type="ECO:0000256" key="2">
    <source>
        <dbReference type="ARBA" id="ARBA00008926"/>
    </source>
</evidence>
<dbReference type="Gene3D" id="1.10.10.2360">
    <property type="match status" value="1"/>
</dbReference>
<name>A0A9P7DYK0_9AGAM</name>
<feature type="region of interest" description="Disordered" evidence="9">
    <location>
        <begin position="1"/>
        <end position="88"/>
    </location>
</feature>
<keyword evidence="12" id="KW-1185">Reference proteome</keyword>
<feature type="domain" description="Peptidase S59" evidence="10">
    <location>
        <begin position="839"/>
        <end position="984"/>
    </location>
</feature>
<dbReference type="PANTHER" id="PTHR23198">
    <property type="entry name" value="NUCLEOPORIN"/>
    <property type="match status" value="1"/>
</dbReference>
<dbReference type="GO" id="GO:0034398">
    <property type="term" value="P:telomere tethering at nuclear periphery"/>
    <property type="evidence" value="ECO:0007669"/>
    <property type="project" value="TreeGrafter"/>
</dbReference>
<dbReference type="Pfam" id="PF04096">
    <property type="entry name" value="Nucleoporin2"/>
    <property type="match status" value="1"/>
</dbReference>
<dbReference type="GO" id="GO:0006606">
    <property type="term" value="P:protein import into nucleus"/>
    <property type="evidence" value="ECO:0007669"/>
    <property type="project" value="TreeGrafter"/>
</dbReference>
<feature type="compositionally biased region" description="Polar residues" evidence="9">
    <location>
        <begin position="543"/>
        <end position="570"/>
    </location>
</feature>
<keyword evidence="5" id="KW-0653">Protein transport</keyword>
<evidence type="ECO:0000256" key="1">
    <source>
        <dbReference type="ARBA" id="ARBA00004567"/>
    </source>
</evidence>
<evidence type="ECO:0000259" key="10">
    <source>
        <dbReference type="PROSITE" id="PS51434"/>
    </source>
</evidence>
<dbReference type="GO" id="GO:0008139">
    <property type="term" value="F:nuclear localization sequence binding"/>
    <property type="evidence" value="ECO:0007669"/>
    <property type="project" value="TreeGrafter"/>
</dbReference>
<accession>A0A9P7DYK0</accession>
<evidence type="ECO:0000256" key="5">
    <source>
        <dbReference type="ARBA" id="ARBA00022927"/>
    </source>
</evidence>
<feature type="compositionally biased region" description="Gly residues" evidence="9">
    <location>
        <begin position="349"/>
        <end position="363"/>
    </location>
</feature>
<comment type="similarity">
    <text evidence="2">Belongs to the nucleoporin GLFG family.</text>
</comment>
<evidence type="ECO:0000256" key="9">
    <source>
        <dbReference type="SAM" id="MobiDB-lite"/>
    </source>
</evidence>
<feature type="compositionally biased region" description="Polar residues" evidence="9">
    <location>
        <begin position="812"/>
        <end position="826"/>
    </location>
</feature>
<evidence type="ECO:0000256" key="6">
    <source>
        <dbReference type="ARBA" id="ARBA00023010"/>
    </source>
</evidence>
<keyword evidence="8" id="KW-0539">Nucleus</keyword>
<protein>
    <submittedName>
        <fullName evidence="11">Nucleoporin autopeptidase-domain-containing protein</fullName>
    </submittedName>
</protein>
<dbReference type="OrthoDB" id="3797628at2759"/>
<proteinExistence type="inferred from homology"/>
<dbReference type="GO" id="GO:0000973">
    <property type="term" value="P:post-transcriptional tethering of RNA polymerase II gene DNA at nuclear periphery"/>
    <property type="evidence" value="ECO:0007669"/>
    <property type="project" value="TreeGrafter"/>
</dbReference>
<dbReference type="AlphaFoldDB" id="A0A9P7DYK0"/>
<dbReference type="FunFam" id="1.10.10.2360:FF:000001">
    <property type="entry name" value="Nuclear pore complex protein Nup98-Nup96"/>
    <property type="match status" value="1"/>
</dbReference>